<keyword evidence="9" id="KW-1185">Reference proteome</keyword>
<sequence>MTDSIPNSLEGNTKSNAKSSTKDAFVGVFDSGIGGISVLKRLVTELPYERFIFYGDSAHAPYGSKTPQQVQALSGAITDTFVDEGAKAIVIACNTATAAAAQMLRERYPQLPIVGVEPALKPAALAHSQGRIIVMATARTLSLSKFLRLEAQWGATSQIIPIAGTGIVELIEAGKANSPQMHDLLEKLIGQYRGTVDAVVLGCTHYPFITSQIRAVLGNVDFYDGGTGAAQQLHRLLKTEDLLAQEPAIPFDTPLDQVEFRSSIVGSQEIELYKEFFLTPIEAC</sequence>
<evidence type="ECO:0000256" key="5">
    <source>
        <dbReference type="ARBA" id="ARBA00023235"/>
    </source>
</evidence>
<dbReference type="SUPFAM" id="SSF53681">
    <property type="entry name" value="Aspartate/glutamate racemase"/>
    <property type="match status" value="2"/>
</dbReference>
<evidence type="ECO:0000256" key="2">
    <source>
        <dbReference type="ARBA" id="ARBA00013090"/>
    </source>
</evidence>
<evidence type="ECO:0000256" key="4">
    <source>
        <dbReference type="ARBA" id="ARBA00022984"/>
    </source>
</evidence>
<keyword evidence="4 7" id="KW-0573">Peptidoglycan synthesis</keyword>
<dbReference type="EMBL" id="JQCP01000003">
    <property type="protein sequence ID" value="KRO01847.1"/>
    <property type="molecule type" value="Genomic_DNA"/>
</dbReference>
<comment type="function">
    <text evidence="7">Provides the (R)-glutamate required for cell wall biosynthesis.</text>
</comment>
<organism evidence="8 9">
    <name type="scientific">Lancefieldella rimae</name>
    <dbReference type="NCBI Taxonomy" id="1383"/>
    <lineage>
        <taxon>Bacteria</taxon>
        <taxon>Bacillati</taxon>
        <taxon>Actinomycetota</taxon>
        <taxon>Coriobacteriia</taxon>
        <taxon>Coriobacteriales</taxon>
        <taxon>Atopobiaceae</taxon>
        <taxon>Lancefieldella</taxon>
    </lineage>
</organism>
<comment type="similarity">
    <text evidence="7">Belongs to the aspartate/glutamate racemases family.</text>
</comment>
<dbReference type="EC" id="5.1.1.3" evidence="2 7"/>
<feature type="binding site" evidence="7">
    <location>
        <begin position="30"/>
        <end position="31"/>
    </location>
    <ligand>
        <name>substrate</name>
    </ligand>
</feature>
<dbReference type="Proteomes" id="UP000051927">
    <property type="component" value="Unassembled WGS sequence"/>
</dbReference>
<dbReference type="PANTHER" id="PTHR21198:SF3">
    <property type="entry name" value="GLUTAMATE RACEMASE"/>
    <property type="match status" value="1"/>
</dbReference>
<keyword evidence="5 7" id="KW-0413">Isomerase</keyword>
<feature type="binding site" evidence="7">
    <location>
        <begin position="62"/>
        <end position="63"/>
    </location>
    <ligand>
        <name>substrate</name>
    </ligand>
</feature>
<gene>
    <name evidence="7" type="primary">murI</name>
    <name evidence="8" type="ORF">IV60_GL001091</name>
</gene>
<feature type="active site" description="Proton donor/acceptor" evidence="7">
    <location>
        <position position="93"/>
    </location>
</feature>
<dbReference type="InterPro" id="IPR015942">
    <property type="entry name" value="Asp/Glu/hydantoin_racemase"/>
</dbReference>
<evidence type="ECO:0000313" key="9">
    <source>
        <dbReference type="Proteomes" id="UP000051927"/>
    </source>
</evidence>
<dbReference type="PROSITE" id="PS00924">
    <property type="entry name" value="ASP_GLU_RACEMASE_2"/>
    <property type="match status" value="1"/>
</dbReference>
<dbReference type="InterPro" id="IPR001920">
    <property type="entry name" value="Asp/Glu_race"/>
</dbReference>
<comment type="caution">
    <text evidence="8">The sequence shown here is derived from an EMBL/GenBank/DDBJ whole genome shotgun (WGS) entry which is preliminary data.</text>
</comment>
<dbReference type="HAMAP" id="MF_00258">
    <property type="entry name" value="Glu_racemase"/>
    <property type="match status" value="1"/>
</dbReference>
<feature type="binding site" evidence="7">
    <location>
        <begin position="94"/>
        <end position="95"/>
    </location>
    <ligand>
        <name>substrate</name>
    </ligand>
</feature>
<dbReference type="InterPro" id="IPR004391">
    <property type="entry name" value="Glu_race"/>
</dbReference>
<proteinExistence type="inferred from homology"/>
<keyword evidence="6 7" id="KW-0961">Cell wall biogenesis/degradation</keyword>
<evidence type="ECO:0000256" key="7">
    <source>
        <dbReference type="HAMAP-Rule" id="MF_00258"/>
    </source>
</evidence>
<dbReference type="NCBIfam" id="TIGR00067">
    <property type="entry name" value="glut_race"/>
    <property type="match status" value="1"/>
</dbReference>
<accession>A0ABR5Q0W4</accession>
<keyword evidence="3 7" id="KW-0133">Cell shape</keyword>
<reference evidence="8 9" key="1">
    <citation type="journal article" date="2015" name="Genome Announc.">
        <title>Expanding the biotechnology potential of lactobacilli through comparative genomics of 213 strains and associated genera.</title>
        <authorList>
            <person name="Sun Z."/>
            <person name="Harris H.M."/>
            <person name="McCann A."/>
            <person name="Guo C."/>
            <person name="Argimon S."/>
            <person name="Zhang W."/>
            <person name="Yang X."/>
            <person name="Jeffery I.B."/>
            <person name="Cooney J.C."/>
            <person name="Kagawa T.F."/>
            <person name="Liu W."/>
            <person name="Song Y."/>
            <person name="Salvetti E."/>
            <person name="Wrobel A."/>
            <person name="Rasinkangas P."/>
            <person name="Parkhill J."/>
            <person name="Rea M.C."/>
            <person name="O'Sullivan O."/>
            <person name="Ritari J."/>
            <person name="Douillard F.P."/>
            <person name="Paul Ross R."/>
            <person name="Yang R."/>
            <person name="Briner A.E."/>
            <person name="Felis G.E."/>
            <person name="de Vos W.M."/>
            <person name="Barrangou R."/>
            <person name="Klaenhammer T.R."/>
            <person name="Caufield P.W."/>
            <person name="Cui Y."/>
            <person name="Zhang H."/>
            <person name="O'Toole P.W."/>
        </authorList>
    </citation>
    <scope>NUCLEOTIDE SEQUENCE [LARGE SCALE GENOMIC DNA]</scope>
    <source>
        <strain evidence="8 9">DSM 7090</strain>
    </source>
</reference>
<comment type="pathway">
    <text evidence="7">Cell wall biogenesis; peptidoglycan biosynthesis.</text>
</comment>
<evidence type="ECO:0000256" key="1">
    <source>
        <dbReference type="ARBA" id="ARBA00001602"/>
    </source>
</evidence>
<dbReference type="PANTHER" id="PTHR21198">
    <property type="entry name" value="GLUTAMATE RACEMASE"/>
    <property type="match status" value="1"/>
</dbReference>
<protein>
    <recommendedName>
        <fullName evidence="2 7">Glutamate racemase</fullName>
        <ecNumber evidence="2 7">5.1.1.3</ecNumber>
    </recommendedName>
</protein>
<dbReference type="Pfam" id="PF01177">
    <property type="entry name" value="Asp_Glu_race"/>
    <property type="match status" value="1"/>
</dbReference>
<evidence type="ECO:0000256" key="6">
    <source>
        <dbReference type="ARBA" id="ARBA00023316"/>
    </source>
</evidence>
<name>A0ABR5Q0W4_9ACTN</name>
<dbReference type="RefSeq" id="WP_003150467.1">
    <property type="nucleotide sequence ID" value="NZ_JQCP01000003.1"/>
</dbReference>
<feature type="active site" description="Proton donor/acceptor" evidence="7">
    <location>
        <position position="203"/>
    </location>
</feature>
<evidence type="ECO:0000256" key="3">
    <source>
        <dbReference type="ARBA" id="ARBA00022960"/>
    </source>
</evidence>
<dbReference type="InterPro" id="IPR033134">
    <property type="entry name" value="Asp/Glu_racemase_AS_2"/>
</dbReference>
<dbReference type="GeneID" id="84905251"/>
<dbReference type="Gene3D" id="3.40.50.1860">
    <property type="match status" value="2"/>
</dbReference>
<comment type="catalytic activity">
    <reaction evidence="1 7">
        <text>L-glutamate = D-glutamate</text>
        <dbReference type="Rhea" id="RHEA:12813"/>
        <dbReference type="ChEBI" id="CHEBI:29985"/>
        <dbReference type="ChEBI" id="CHEBI:29986"/>
        <dbReference type="EC" id="5.1.1.3"/>
    </reaction>
</comment>
<dbReference type="PROSITE" id="PS00923">
    <property type="entry name" value="ASP_GLU_RACEMASE_1"/>
    <property type="match status" value="1"/>
</dbReference>
<dbReference type="InterPro" id="IPR018187">
    <property type="entry name" value="Asp/Glu_racemase_AS_1"/>
</dbReference>
<feature type="binding site" evidence="7">
    <location>
        <begin position="204"/>
        <end position="205"/>
    </location>
    <ligand>
        <name>substrate</name>
    </ligand>
</feature>
<evidence type="ECO:0000313" key="8">
    <source>
        <dbReference type="EMBL" id="KRO01847.1"/>
    </source>
</evidence>